<proteinExistence type="predicted"/>
<dbReference type="AlphaFoldDB" id="A0AA37SVC2"/>
<reference evidence="1" key="1">
    <citation type="journal article" date="2014" name="Int. J. Syst. Evol. Microbiol.">
        <title>Complete genome sequence of Corynebacterium casei LMG S-19264T (=DSM 44701T), isolated from a smear-ripened cheese.</title>
        <authorList>
            <consortium name="US DOE Joint Genome Institute (JGI-PGF)"/>
            <person name="Walter F."/>
            <person name="Albersmeier A."/>
            <person name="Kalinowski J."/>
            <person name="Ruckert C."/>
        </authorList>
    </citation>
    <scope>NUCLEOTIDE SEQUENCE</scope>
    <source>
        <strain evidence="1">NBRC 108769</strain>
    </source>
</reference>
<evidence type="ECO:0000313" key="1">
    <source>
        <dbReference type="EMBL" id="GLR19446.1"/>
    </source>
</evidence>
<protein>
    <recommendedName>
        <fullName evidence="3">Trimeric autotransporter adhesin YadA-like head domain-containing protein</fullName>
    </recommendedName>
</protein>
<dbReference type="EMBL" id="BSOH01000027">
    <property type="protein sequence ID" value="GLR19446.1"/>
    <property type="molecule type" value="Genomic_DNA"/>
</dbReference>
<dbReference type="InterPro" id="IPR011049">
    <property type="entry name" value="Serralysin-like_metalloprot_C"/>
</dbReference>
<evidence type="ECO:0000313" key="2">
    <source>
        <dbReference type="Proteomes" id="UP001156666"/>
    </source>
</evidence>
<dbReference type="Gene3D" id="2.150.10.10">
    <property type="entry name" value="Serralysin-like metalloprotease, C-terminal"/>
    <property type="match status" value="2"/>
</dbReference>
<organism evidence="1 2">
    <name type="scientific">Portibacter lacus</name>
    <dbReference type="NCBI Taxonomy" id="1099794"/>
    <lineage>
        <taxon>Bacteria</taxon>
        <taxon>Pseudomonadati</taxon>
        <taxon>Bacteroidota</taxon>
        <taxon>Saprospiria</taxon>
        <taxon>Saprospirales</taxon>
        <taxon>Haliscomenobacteraceae</taxon>
        <taxon>Portibacter</taxon>
    </lineage>
</organism>
<dbReference type="SUPFAM" id="SSF101967">
    <property type="entry name" value="Adhesin YadA, collagen-binding domain"/>
    <property type="match status" value="2"/>
</dbReference>
<gene>
    <name evidence="1" type="ORF">GCM10007940_40620</name>
</gene>
<sequence>MTTLYGQNHTENVKLVIDNNTVLYQSIDSTSFNNHKMNWGEVETNSPIGDYSTTWGRQNIASENQATAWGRENEASSWNTTAFGYRTKALASHATSWGGSTTASGIYSTASGKDNLVSGAYSMVWGGGNTLSGGSSAAWGAGNEMSSGGGAVWGFNNNVSGQVSSTWGISNLVSGDTSTVWGSHNTALAKLNTIWGFQNYSRGEFSTLWGRNTWTQSFLSTVLGQYNVHREETPDSWKEEESLFQIGNGNEEEGNDALLILKNGNIGVNVGVEGNLPSEKLEVNGNIKATDKMLGEEFIANERIGIGTLNPNEELVVENQNDTSHVRIYSGNNISVLDFEGELGSTIRMMKDGASKAEMRWTNSKLQFYSQPEVSFPSFRFPTLEMTVDRRVGINKSIYSIDEVLDVGGRIKIGYNDLEATAGVLRYNSGSGFFEGYNGAKWQQFGALPMDDDGDSYIEFKEDVSEDSLIFTVNGDEVMSFNGHALSLGKNGNTYIGHRTTGLDANNNSGNTSLGWLSTPFMYSGVANTNIGFWTGHLLQYGKWNTNLGAYAGYSNEGGDKNTMVGYYAGYNNTGDGNVFIGYMSGRNEAGSNKLSIENSDSDKPLIYGDFEYDYAGINGRLYLPELKHDNAINRATQNLALDYRGQVIAEPRPSSWTFHSGDFHNWDDYLSNVETAVGLNNYLEDGDTISTISVTVIPHDPLNHQGMNIRVLARNLSNGIYYTLLSVSDNNIPSSPTNYTDTLASPFIVDKGNFEVLIVSAKSASQILKLTID</sequence>
<comment type="caution">
    <text evidence="1">The sequence shown here is derived from an EMBL/GenBank/DDBJ whole genome shotgun (WGS) entry which is preliminary data.</text>
</comment>
<reference evidence="1" key="2">
    <citation type="submission" date="2023-01" db="EMBL/GenBank/DDBJ databases">
        <title>Draft genome sequence of Portibacter lacus strain NBRC 108769.</title>
        <authorList>
            <person name="Sun Q."/>
            <person name="Mori K."/>
        </authorList>
    </citation>
    <scope>NUCLEOTIDE SEQUENCE</scope>
    <source>
        <strain evidence="1">NBRC 108769</strain>
    </source>
</reference>
<dbReference type="CDD" id="cd12820">
    <property type="entry name" value="LbR_YadA-like"/>
    <property type="match status" value="2"/>
</dbReference>
<accession>A0AA37SVC2</accession>
<evidence type="ECO:0008006" key="3">
    <source>
        <dbReference type="Google" id="ProtNLM"/>
    </source>
</evidence>
<name>A0AA37SVC2_9BACT</name>
<dbReference type="Proteomes" id="UP001156666">
    <property type="component" value="Unassembled WGS sequence"/>
</dbReference>
<keyword evidence="2" id="KW-1185">Reference proteome</keyword>